<protein>
    <recommendedName>
        <fullName evidence="4">DUF3185 domain-containing protein</fullName>
    </recommendedName>
</protein>
<dbReference type="EMBL" id="AP028947">
    <property type="protein sequence ID" value="BET26380.1"/>
    <property type="molecule type" value="Genomic_DNA"/>
</dbReference>
<evidence type="ECO:0000313" key="3">
    <source>
        <dbReference type="Proteomes" id="UP001329151"/>
    </source>
</evidence>
<proteinExistence type="predicted"/>
<feature type="transmembrane region" description="Helical" evidence="1">
    <location>
        <begin position="50"/>
        <end position="68"/>
    </location>
</feature>
<accession>A0AA86MEU1</accession>
<keyword evidence="3" id="KW-1185">Reference proteome</keyword>
<organism evidence="2 3">
    <name type="scientific">Limnobacter thiooxidans</name>
    <dbReference type="NCBI Taxonomy" id="131080"/>
    <lineage>
        <taxon>Bacteria</taxon>
        <taxon>Pseudomonadati</taxon>
        <taxon>Pseudomonadota</taxon>
        <taxon>Betaproteobacteria</taxon>
        <taxon>Burkholderiales</taxon>
        <taxon>Burkholderiaceae</taxon>
        <taxon>Limnobacter</taxon>
    </lineage>
</organism>
<reference evidence="2 3" key="1">
    <citation type="submission" date="2023-10" db="EMBL/GenBank/DDBJ databases">
        <title>Complete Genome Sequence of Limnobacter thiooxidans CS-K2T, Isolated from freshwater lake sediments in Bavaria, Germany.</title>
        <authorList>
            <person name="Naruki M."/>
            <person name="Watanabe A."/>
            <person name="Warashina T."/>
            <person name="Morita T."/>
            <person name="Arakawa K."/>
        </authorList>
    </citation>
    <scope>NUCLEOTIDE SEQUENCE [LARGE SCALE GENOMIC DNA]</scope>
    <source>
        <strain evidence="2 3">CS-K2</strain>
    </source>
</reference>
<sequence>MQATKLIGVLLIVAGTLGLVYGGFSYTEESTAAKIGSVEINVDQEKQVNVPMWAGVGSIVAGALLLLVGGGRRR</sequence>
<dbReference type="AlphaFoldDB" id="A0AA86MEU1"/>
<dbReference type="RefSeq" id="WP_130556143.1">
    <property type="nucleotide sequence ID" value="NZ_AP028947.1"/>
</dbReference>
<evidence type="ECO:0000313" key="2">
    <source>
        <dbReference type="EMBL" id="BET26380.1"/>
    </source>
</evidence>
<dbReference type="Proteomes" id="UP001329151">
    <property type="component" value="Chromosome"/>
</dbReference>
<evidence type="ECO:0008006" key="4">
    <source>
        <dbReference type="Google" id="ProtNLM"/>
    </source>
</evidence>
<keyword evidence="1" id="KW-1133">Transmembrane helix</keyword>
<gene>
    <name evidence="2" type="ORF">RGQ30_18810</name>
</gene>
<keyword evidence="1" id="KW-0472">Membrane</keyword>
<name>A0AA86MEU1_9BURK</name>
<dbReference type="KEGG" id="lto:RGQ30_18810"/>
<keyword evidence="1" id="KW-0812">Transmembrane</keyword>
<evidence type="ECO:0000256" key="1">
    <source>
        <dbReference type="SAM" id="Phobius"/>
    </source>
</evidence>